<accession>A0A0B2SRW7</accession>
<protein>
    <submittedName>
        <fullName evidence="1">Uncharacterized protein</fullName>
    </submittedName>
</protein>
<evidence type="ECO:0000313" key="1">
    <source>
        <dbReference type="EMBL" id="KHN47633.1"/>
    </source>
</evidence>
<gene>
    <name evidence="1" type="ORF">glysoja_036485</name>
</gene>
<dbReference type="AlphaFoldDB" id="A0A0B2SRW7"/>
<dbReference type="Proteomes" id="UP000053555">
    <property type="component" value="Unassembled WGS sequence"/>
</dbReference>
<proteinExistence type="predicted"/>
<organism evidence="1">
    <name type="scientific">Glycine soja</name>
    <name type="common">Wild soybean</name>
    <dbReference type="NCBI Taxonomy" id="3848"/>
    <lineage>
        <taxon>Eukaryota</taxon>
        <taxon>Viridiplantae</taxon>
        <taxon>Streptophyta</taxon>
        <taxon>Embryophyta</taxon>
        <taxon>Tracheophyta</taxon>
        <taxon>Spermatophyta</taxon>
        <taxon>Magnoliopsida</taxon>
        <taxon>eudicotyledons</taxon>
        <taxon>Gunneridae</taxon>
        <taxon>Pentapetalae</taxon>
        <taxon>rosids</taxon>
        <taxon>fabids</taxon>
        <taxon>Fabales</taxon>
        <taxon>Fabaceae</taxon>
        <taxon>Papilionoideae</taxon>
        <taxon>50 kb inversion clade</taxon>
        <taxon>NPAAA clade</taxon>
        <taxon>indigoferoid/millettioid clade</taxon>
        <taxon>Phaseoleae</taxon>
        <taxon>Glycine</taxon>
        <taxon>Glycine subgen. Soja</taxon>
    </lineage>
</organism>
<sequence>MSIIVPFSTESHPKFLSMNEGFVSLWVSMDMNSIARFQARTYKIVEFWDDEFEKADAKSKKA</sequence>
<dbReference type="EMBL" id="KN640430">
    <property type="protein sequence ID" value="KHN47633.1"/>
    <property type="molecule type" value="Genomic_DNA"/>
</dbReference>
<reference evidence="1" key="1">
    <citation type="submission" date="2014-07" db="EMBL/GenBank/DDBJ databases">
        <title>Identification of a novel salt tolerance gene in wild soybean by whole-genome sequencing.</title>
        <authorList>
            <person name="Lam H.-M."/>
            <person name="Qi X."/>
            <person name="Li M.-W."/>
            <person name="Liu X."/>
            <person name="Xie M."/>
            <person name="Ni M."/>
            <person name="Xu X."/>
        </authorList>
    </citation>
    <scope>NUCLEOTIDE SEQUENCE [LARGE SCALE GENOMIC DNA]</scope>
    <source>
        <tissue evidence="1">Root</tissue>
    </source>
</reference>
<name>A0A0B2SRW7_GLYSO</name>